<evidence type="ECO:0000313" key="3">
    <source>
        <dbReference type="EMBL" id="CAD9202739.1"/>
    </source>
</evidence>
<feature type="region of interest" description="Disordered" evidence="1">
    <location>
        <begin position="799"/>
        <end position="818"/>
    </location>
</feature>
<dbReference type="SUPFAM" id="SSF82199">
    <property type="entry name" value="SET domain"/>
    <property type="match status" value="1"/>
</dbReference>
<dbReference type="Gene3D" id="2.170.270.10">
    <property type="entry name" value="SET domain"/>
    <property type="match status" value="1"/>
</dbReference>
<feature type="compositionally biased region" description="Low complexity" evidence="1">
    <location>
        <begin position="87"/>
        <end position="97"/>
    </location>
</feature>
<dbReference type="Pfam" id="PF00856">
    <property type="entry name" value="SET"/>
    <property type="match status" value="1"/>
</dbReference>
<dbReference type="SMART" id="SM00317">
    <property type="entry name" value="SET"/>
    <property type="match status" value="1"/>
</dbReference>
<evidence type="ECO:0000256" key="1">
    <source>
        <dbReference type="SAM" id="MobiDB-lite"/>
    </source>
</evidence>
<name>A0A7S1SLP8_9CHLO</name>
<dbReference type="PANTHER" id="PTHR46655">
    <property type="entry name" value="HISTONE-LYSINE N-METHYLTRANSFERASE ATXR3"/>
    <property type="match status" value="1"/>
</dbReference>
<sequence length="941" mass="101452">MRVVYSLDVHGAPIDKLGALQFLVDPQDEEVVGTLDDQLVELRHAGCGAFCTVAKLLSIPDFNVVDGECKHDSSPEATPRSHRKRTTSNSADSDNTSPGALTKDTASSLNSAEEECLNNGVSYASPHDKRPPPEVEMLLPTSKRIRRVSPEGEVTSPGTPGKHVVPPRAASFSAAAPSASASLKDALAHLTAAVVNNTDPCVQGEWHWEATPVRTVVSIDSYRTARDAGEQADVDALATKMATTVTSDRPSAEPLTAEELGSGSVAFFAAPVPLREGADLRVQPCWGMDAYTRRNVFEALALCPGFQHSGQLDSREVASERDLFIERRLLPALQTAGESGWHLGNVLTAMESKAVVAGDDGLASTCHMLASLVSGMASQEKRGARGGSSCRSPLGASCSSAFRVQSRGAGVVCARPGGIRAGTFVAAFCGELCAPWRWYEKQDALRRKHGSLSVADLHSSTALQRPSMGDSLGYDVIFVDASSHANLGARVAHSCAPNCVALTVAAAGELSLGLFTSRDVVEGEELTWDHSHVSELEHEYRGATCLCGTAACRGSALHYVNSKSFQEVLTKRHTFLDRTAMLLAACTDPLNDRDSALLREHGIGAALLGDGEGEGDEWMAKWAALLLRYIEEEHAALPGALMARGGTTESRAAREALSIRNHRMLSLAVTLDKAKYFLRKQPEECREAPLRMLIESEVIEHLWSGGASIARRFVTTASTALHHTSSGASTMAKLKHLLEQAPSTVDACRHLLRNMASTLGALGPAFHAAHDACLLYANTEYFFEPSKYHAISTNLGDVEPASPKGGKPGGKHAGERDSGCKKYRPGFLWGQMSAWYKQTVRDPSASLSADRRGTVSLPDPESCFGKEVSNGRYGAKDRRAMISHIENMPSVMWPLQTIWSFKNPSKIYGSPMLDVAIRRMREEPQCKARFNDLLREFKNTL</sequence>
<protein>
    <recommendedName>
        <fullName evidence="2">SET domain-containing protein</fullName>
    </recommendedName>
</protein>
<dbReference type="InterPro" id="IPR046341">
    <property type="entry name" value="SET_dom_sf"/>
</dbReference>
<dbReference type="EMBL" id="HBGG01009854">
    <property type="protein sequence ID" value="CAD9202739.1"/>
    <property type="molecule type" value="Transcribed_RNA"/>
</dbReference>
<dbReference type="InterPro" id="IPR045606">
    <property type="entry name" value="ATXR3_C"/>
</dbReference>
<dbReference type="PANTHER" id="PTHR46655:SF1">
    <property type="entry name" value="HISTONE-LYSINE N-METHYLTRANSFERASE ATXR3"/>
    <property type="match status" value="1"/>
</dbReference>
<proteinExistence type="predicted"/>
<accession>A0A7S1SLP8</accession>
<reference evidence="3" key="1">
    <citation type="submission" date="2021-01" db="EMBL/GenBank/DDBJ databases">
        <authorList>
            <person name="Corre E."/>
            <person name="Pelletier E."/>
            <person name="Niang G."/>
            <person name="Scheremetjew M."/>
            <person name="Finn R."/>
            <person name="Kale V."/>
            <person name="Holt S."/>
            <person name="Cochrane G."/>
            <person name="Meng A."/>
            <person name="Brown T."/>
            <person name="Cohen L."/>
        </authorList>
    </citation>
    <scope>NUCLEOTIDE SEQUENCE</scope>
    <source>
        <strain evidence="3">PLY429</strain>
    </source>
</reference>
<gene>
    <name evidence="3" type="ORF">TCHU04912_LOCUS4972</name>
</gene>
<feature type="region of interest" description="Disordered" evidence="1">
    <location>
        <begin position="69"/>
        <end position="167"/>
    </location>
</feature>
<dbReference type="PROSITE" id="PS50280">
    <property type="entry name" value="SET"/>
    <property type="match status" value="1"/>
</dbReference>
<dbReference type="Pfam" id="PF19633">
    <property type="entry name" value="SDG2_C"/>
    <property type="match status" value="1"/>
</dbReference>
<organism evidence="3">
    <name type="scientific">Tetraselmis chuii</name>
    <dbReference type="NCBI Taxonomy" id="63592"/>
    <lineage>
        <taxon>Eukaryota</taxon>
        <taxon>Viridiplantae</taxon>
        <taxon>Chlorophyta</taxon>
        <taxon>core chlorophytes</taxon>
        <taxon>Chlorodendrophyceae</taxon>
        <taxon>Chlorodendrales</taxon>
        <taxon>Chlorodendraceae</taxon>
        <taxon>Tetraselmis</taxon>
    </lineage>
</organism>
<dbReference type="AlphaFoldDB" id="A0A7S1SLP8"/>
<dbReference type="InterPro" id="IPR001214">
    <property type="entry name" value="SET_dom"/>
</dbReference>
<feature type="domain" description="SET" evidence="2">
    <location>
        <begin position="392"/>
        <end position="531"/>
    </location>
</feature>
<evidence type="ECO:0000259" key="2">
    <source>
        <dbReference type="PROSITE" id="PS50280"/>
    </source>
</evidence>